<keyword evidence="10" id="KW-1185">Reference proteome</keyword>
<evidence type="ECO:0000256" key="1">
    <source>
        <dbReference type="ARBA" id="ARBA00001954"/>
    </source>
</evidence>
<evidence type="ECO:0000313" key="9">
    <source>
        <dbReference type="EMBL" id="KAK8033904.1"/>
    </source>
</evidence>
<dbReference type="InterPro" id="IPR042098">
    <property type="entry name" value="TauD-like_sf"/>
</dbReference>
<feature type="region of interest" description="Disordered" evidence="7">
    <location>
        <begin position="108"/>
        <end position="131"/>
    </location>
</feature>
<feature type="compositionally biased region" description="Polar residues" evidence="7">
    <location>
        <begin position="1"/>
        <end position="14"/>
    </location>
</feature>
<evidence type="ECO:0000256" key="2">
    <source>
        <dbReference type="ARBA" id="ARBA00005896"/>
    </source>
</evidence>
<evidence type="ECO:0000256" key="3">
    <source>
        <dbReference type="ARBA" id="ARBA00022723"/>
    </source>
</evidence>
<keyword evidence="3" id="KW-0479">Metal-binding</keyword>
<evidence type="ECO:0000256" key="7">
    <source>
        <dbReference type="SAM" id="MobiDB-lite"/>
    </source>
</evidence>
<evidence type="ECO:0000256" key="6">
    <source>
        <dbReference type="ARBA" id="ARBA00023004"/>
    </source>
</evidence>
<dbReference type="Proteomes" id="UP001396898">
    <property type="component" value="Unassembled WGS sequence"/>
</dbReference>
<feature type="compositionally biased region" description="Basic and acidic residues" evidence="7">
    <location>
        <begin position="360"/>
        <end position="373"/>
    </location>
</feature>
<feature type="region of interest" description="Disordered" evidence="7">
    <location>
        <begin position="352"/>
        <end position="373"/>
    </location>
</feature>
<dbReference type="GO" id="GO:0051213">
    <property type="term" value="F:dioxygenase activity"/>
    <property type="evidence" value="ECO:0007669"/>
    <property type="project" value="UniProtKB-KW"/>
</dbReference>
<dbReference type="InterPro" id="IPR051323">
    <property type="entry name" value="AtsK-like"/>
</dbReference>
<keyword evidence="4 9" id="KW-0223">Dioxygenase</keyword>
<dbReference type="InterPro" id="IPR003819">
    <property type="entry name" value="TauD/TfdA-like"/>
</dbReference>
<feature type="domain" description="TauD/TfdA-like" evidence="8">
    <location>
        <begin position="46"/>
        <end position="343"/>
    </location>
</feature>
<dbReference type="Gene3D" id="3.60.130.10">
    <property type="entry name" value="Clavaminate synthase-like"/>
    <property type="match status" value="1"/>
</dbReference>
<dbReference type="Pfam" id="PF02668">
    <property type="entry name" value="TauD"/>
    <property type="match status" value="1"/>
</dbReference>
<gene>
    <name evidence="9" type="ORF">PG991_003302</name>
</gene>
<feature type="compositionally biased region" description="Basic and acidic residues" evidence="7">
    <location>
        <begin position="18"/>
        <end position="33"/>
    </location>
</feature>
<accession>A0ABR1SJL1</accession>
<proteinExistence type="inferred from homology"/>
<dbReference type="PANTHER" id="PTHR30468">
    <property type="entry name" value="ALPHA-KETOGLUTARATE-DEPENDENT SULFONATE DIOXYGENASE"/>
    <property type="match status" value="1"/>
</dbReference>
<keyword evidence="6" id="KW-0408">Iron</keyword>
<feature type="region of interest" description="Disordered" evidence="7">
    <location>
        <begin position="1"/>
        <end position="39"/>
    </location>
</feature>
<dbReference type="EMBL" id="JAQQWI010000006">
    <property type="protein sequence ID" value="KAK8033904.1"/>
    <property type="molecule type" value="Genomic_DNA"/>
</dbReference>
<evidence type="ECO:0000256" key="5">
    <source>
        <dbReference type="ARBA" id="ARBA00023002"/>
    </source>
</evidence>
<dbReference type="PANTHER" id="PTHR30468:SF10">
    <property type="entry name" value="TAUD_TFDA-LIKE DOMAIN-CONTAINING PROTEIN"/>
    <property type="match status" value="1"/>
</dbReference>
<evidence type="ECO:0000256" key="4">
    <source>
        <dbReference type="ARBA" id="ARBA00022964"/>
    </source>
</evidence>
<protein>
    <submittedName>
        <fullName evidence="9">Taurine catabolism dioxygenase</fullName>
    </submittedName>
</protein>
<organism evidence="9 10">
    <name type="scientific">Apiospora marii</name>
    <dbReference type="NCBI Taxonomy" id="335849"/>
    <lineage>
        <taxon>Eukaryota</taxon>
        <taxon>Fungi</taxon>
        <taxon>Dikarya</taxon>
        <taxon>Ascomycota</taxon>
        <taxon>Pezizomycotina</taxon>
        <taxon>Sordariomycetes</taxon>
        <taxon>Xylariomycetidae</taxon>
        <taxon>Amphisphaeriales</taxon>
        <taxon>Apiosporaceae</taxon>
        <taxon>Apiospora</taxon>
    </lineage>
</organism>
<sequence>MTVNGTSNGVSNGHSAVKNHDEEAVRIGHREPLKPTGKLDGFKSVDITPVLGTEFPTVKLLDWLESPESDELFRELAITVSRRGVVVFRAQDGITPEHQKAIARKLGRLSGGPDDHDLHHHPINNSSQNPGVDDLVSMVGSRQVKNYAGITPALTSNANGKRQSSRKEWHTDIQWEHAPCDYSVLRMEVSPPTGGDTMFCSGYEIYDRISTPYQKFFETLSITCSQASYQLVAEKLGFKMFEGPRGSPLNVGSDLRAVHPLVRTNPVTGWKSLFGIGIQINKINGLSPEENENLRNVFYNLITENHDLQLRCRWENPNDIAIWDNRSVFHAATVDYTGERVGYGARSIGERPYFDPSSTSRREGLALEAQEKA</sequence>
<comment type="caution">
    <text evidence="9">The sequence shown here is derived from an EMBL/GenBank/DDBJ whole genome shotgun (WGS) entry which is preliminary data.</text>
</comment>
<reference evidence="9 10" key="1">
    <citation type="submission" date="2023-01" db="EMBL/GenBank/DDBJ databases">
        <title>Analysis of 21 Apiospora genomes using comparative genomics revels a genus with tremendous synthesis potential of carbohydrate active enzymes and secondary metabolites.</title>
        <authorList>
            <person name="Sorensen T."/>
        </authorList>
    </citation>
    <scope>NUCLEOTIDE SEQUENCE [LARGE SCALE GENOMIC DNA]</scope>
    <source>
        <strain evidence="9 10">CBS 20057</strain>
    </source>
</reference>
<evidence type="ECO:0000313" key="10">
    <source>
        <dbReference type="Proteomes" id="UP001396898"/>
    </source>
</evidence>
<name>A0ABR1SJL1_9PEZI</name>
<dbReference type="SUPFAM" id="SSF51197">
    <property type="entry name" value="Clavaminate synthase-like"/>
    <property type="match status" value="1"/>
</dbReference>
<comment type="cofactor">
    <cofactor evidence="1">
        <name>Fe(2+)</name>
        <dbReference type="ChEBI" id="CHEBI:29033"/>
    </cofactor>
</comment>
<keyword evidence="5" id="KW-0560">Oxidoreductase</keyword>
<comment type="similarity">
    <text evidence="2">Belongs to the TfdA dioxygenase family.</text>
</comment>
<evidence type="ECO:0000259" key="8">
    <source>
        <dbReference type="Pfam" id="PF02668"/>
    </source>
</evidence>